<protein>
    <submittedName>
        <fullName evidence="2">Uncharacterized protein</fullName>
    </submittedName>
</protein>
<sequence>MPLSKCRPGVATWIAGSPRTIRGDTEAPLPETAEAPRPGAPEAPPRTGPAPGALLDSVAASAGWPQVPSAARRALARALADLAAEGLTYSHEYLEELARGLAPVAARDVASTTDADLAVTGPGRSGGQERSGATPAGETGPPSRDAVALRVVRGTHAQLRVVTATTLWPHTSAAISAQG</sequence>
<organism evidence="2 3">
    <name type="scientific">Brevibacterium samyangense</name>
    <dbReference type="NCBI Taxonomy" id="366888"/>
    <lineage>
        <taxon>Bacteria</taxon>
        <taxon>Bacillati</taxon>
        <taxon>Actinomycetota</taxon>
        <taxon>Actinomycetes</taxon>
        <taxon>Micrococcales</taxon>
        <taxon>Brevibacteriaceae</taxon>
        <taxon>Brevibacterium</taxon>
    </lineage>
</organism>
<feature type="region of interest" description="Disordered" evidence="1">
    <location>
        <begin position="113"/>
        <end position="145"/>
    </location>
</feature>
<evidence type="ECO:0000313" key="2">
    <source>
        <dbReference type="EMBL" id="GAA2000327.1"/>
    </source>
</evidence>
<feature type="compositionally biased region" description="Pro residues" evidence="1">
    <location>
        <begin position="38"/>
        <end position="48"/>
    </location>
</feature>
<dbReference type="RefSeq" id="WP_344307058.1">
    <property type="nucleotide sequence ID" value="NZ_BAAANO010000005.1"/>
</dbReference>
<feature type="region of interest" description="Disordered" evidence="1">
    <location>
        <begin position="14"/>
        <end position="57"/>
    </location>
</feature>
<evidence type="ECO:0000313" key="3">
    <source>
        <dbReference type="Proteomes" id="UP001500755"/>
    </source>
</evidence>
<comment type="caution">
    <text evidence="2">The sequence shown here is derived from an EMBL/GenBank/DDBJ whole genome shotgun (WGS) entry which is preliminary data.</text>
</comment>
<gene>
    <name evidence="2" type="ORF">GCM10009755_05130</name>
</gene>
<reference evidence="3" key="1">
    <citation type="journal article" date="2019" name="Int. J. Syst. Evol. Microbiol.">
        <title>The Global Catalogue of Microorganisms (GCM) 10K type strain sequencing project: providing services to taxonomists for standard genome sequencing and annotation.</title>
        <authorList>
            <consortium name="The Broad Institute Genomics Platform"/>
            <consortium name="The Broad Institute Genome Sequencing Center for Infectious Disease"/>
            <person name="Wu L."/>
            <person name="Ma J."/>
        </authorList>
    </citation>
    <scope>NUCLEOTIDE SEQUENCE [LARGE SCALE GENOMIC DNA]</scope>
    <source>
        <strain evidence="3">JCM 14546</strain>
    </source>
</reference>
<accession>A0ABP5EJN9</accession>
<evidence type="ECO:0000256" key="1">
    <source>
        <dbReference type="SAM" id="MobiDB-lite"/>
    </source>
</evidence>
<dbReference type="EMBL" id="BAAANO010000005">
    <property type="protein sequence ID" value="GAA2000327.1"/>
    <property type="molecule type" value="Genomic_DNA"/>
</dbReference>
<dbReference type="Proteomes" id="UP001500755">
    <property type="component" value="Unassembled WGS sequence"/>
</dbReference>
<keyword evidence="3" id="KW-1185">Reference proteome</keyword>
<name>A0ABP5EJN9_9MICO</name>
<proteinExistence type="predicted"/>